<comment type="caution">
    <text evidence="1">The sequence shown here is derived from an EMBL/GenBank/DDBJ whole genome shotgun (WGS) entry which is preliminary data.</text>
</comment>
<sequence>MSKLQVKAKQGSADAKDSSAGWFTLEDARGKADHKFIFDVTDATMHNISAWESIAFDKQATRAPPVMSEWDATECDMQWMPIASHPLQGEELKNVTRNLKATVAVMLVATGAYSLKPTSHAAAWWLYVITIANLAKDPMEGLLLGRDIIERADVVQAGSINQMKVEKLRFAASSLWQETVKLLAKIAVVRWDSTESALRIIVNELYRSMTARQLQQVIDTILTTFAKEEKGWDAALLLAAYTLRLIPLQAEIVCKHYNRKSTELEQWGMYSRFHFPPMTRSGLELIKIGLQEYGYALFWPVGESYLSWGYKPRLIHHWNAIKKWFGSRWEWFGLPLTSALLSDIEKLHGKRVFDDLGTADIHLDVVRNMLTSLLYANYFPNGLESTAQKMCEEVNFEIQLNERDCCYARFCKIVSATYFPWASFHNDGRITSLIMGIYAFYSKDDEPTPPANVDPLYYHTGRFYAREKYLSDFLFPGDGNLFLRSFKELCVEGDNKVLTASPSMIWGNRPSVVRSSAEMTALLKETEEDHLASQRYKDAMRKAVALLQEKGRS</sequence>
<dbReference type="AlphaFoldDB" id="A0AA36GEH3"/>
<name>A0AA36GEH3_CYLNA</name>
<protein>
    <submittedName>
        <fullName evidence="1">Uncharacterized protein</fullName>
    </submittedName>
</protein>
<keyword evidence="2" id="KW-1185">Reference proteome</keyword>
<organism evidence="1 2">
    <name type="scientific">Cylicocyclus nassatus</name>
    <name type="common">Nematode worm</name>
    <dbReference type="NCBI Taxonomy" id="53992"/>
    <lineage>
        <taxon>Eukaryota</taxon>
        <taxon>Metazoa</taxon>
        <taxon>Ecdysozoa</taxon>
        <taxon>Nematoda</taxon>
        <taxon>Chromadorea</taxon>
        <taxon>Rhabditida</taxon>
        <taxon>Rhabditina</taxon>
        <taxon>Rhabditomorpha</taxon>
        <taxon>Strongyloidea</taxon>
        <taxon>Strongylidae</taxon>
        <taxon>Cylicocyclus</taxon>
    </lineage>
</organism>
<dbReference type="Proteomes" id="UP001176961">
    <property type="component" value="Unassembled WGS sequence"/>
</dbReference>
<evidence type="ECO:0000313" key="1">
    <source>
        <dbReference type="EMBL" id="CAJ0589329.1"/>
    </source>
</evidence>
<proteinExistence type="predicted"/>
<reference evidence="1" key="1">
    <citation type="submission" date="2023-07" db="EMBL/GenBank/DDBJ databases">
        <authorList>
            <consortium name="CYATHOMIX"/>
        </authorList>
    </citation>
    <scope>NUCLEOTIDE SEQUENCE</scope>
    <source>
        <strain evidence="1">N/A</strain>
    </source>
</reference>
<dbReference type="EMBL" id="CATQJL010000001">
    <property type="protein sequence ID" value="CAJ0589329.1"/>
    <property type="molecule type" value="Genomic_DNA"/>
</dbReference>
<accession>A0AA36GEH3</accession>
<gene>
    <name evidence="1" type="ORF">CYNAS_LOCUS1312</name>
</gene>
<evidence type="ECO:0000313" key="2">
    <source>
        <dbReference type="Proteomes" id="UP001176961"/>
    </source>
</evidence>